<organism evidence="4 5">
    <name type="scientific">Strongylocentrotus purpuratus</name>
    <name type="common">Purple sea urchin</name>
    <dbReference type="NCBI Taxonomy" id="7668"/>
    <lineage>
        <taxon>Eukaryota</taxon>
        <taxon>Metazoa</taxon>
        <taxon>Echinodermata</taxon>
        <taxon>Eleutherozoa</taxon>
        <taxon>Echinozoa</taxon>
        <taxon>Echinoidea</taxon>
        <taxon>Euechinoidea</taxon>
        <taxon>Echinacea</taxon>
        <taxon>Camarodonta</taxon>
        <taxon>Echinidea</taxon>
        <taxon>Strongylocentrotidae</taxon>
        <taxon>Strongylocentrotus</taxon>
    </lineage>
</organism>
<accession>A0A7M7PMN3</accession>
<dbReference type="InterPro" id="IPR000195">
    <property type="entry name" value="Rab-GAP-TBC_dom"/>
</dbReference>
<dbReference type="InterPro" id="IPR011993">
    <property type="entry name" value="PH-like_dom_sf"/>
</dbReference>
<feature type="region of interest" description="Disordered" evidence="1">
    <location>
        <begin position="101"/>
        <end position="167"/>
    </location>
</feature>
<dbReference type="KEGG" id="spu:580884"/>
<dbReference type="PANTHER" id="PTHR47219">
    <property type="entry name" value="RAB GTPASE-ACTIVATING PROTEIN 1-LIKE"/>
    <property type="match status" value="1"/>
</dbReference>
<dbReference type="InterPro" id="IPR006020">
    <property type="entry name" value="PTB/PI_dom"/>
</dbReference>
<dbReference type="Proteomes" id="UP000007110">
    <property type="component" value="Unassembled WGS sequence"/>
</dbReference>
<dbReference type="AlphaFoldDB" id="A0A7M7PMN3"/>
<dbReference type="InterPro" id="IPR050302">
    <property type="entry name" value="Rab_GAP_TBC_domain"/>
</dbReference>
<evidence type="ECO:0000259" key="3">
    <source>
        <dbReference type="PROSITE" id="PS50086"/>
    </source>
</evidence>
<proteinExistence type="predicted"/>
<feature type="region of interest" description="Disordered" evidence="1">
    <location>
        <begin position="25"/>
        <end position="63"/>
    </location>
</feature>
<dbReference type="FunFam" id="1.10.10.750:FF:000004">
    <property type="entry name" value="Putative rab gtpase-activating protein 1"/>
    <property type="match status" value="1"/>
</dbReference>
<dbReference type="CDD" id="cd01211">
    <property type="entry name" value="PTB_Rab6GAP"/>
    <property type="match status" value="1"/>
</dbReference>
<dbReference type="PROSITE" id="PS50086">
    <property type="entry name" value="TBC_RABGAP"/>
    <property type="match status" value="1"/>
</dbReference>
<dbReference type="OrthoDB" id="295078at2759"/>
<feature type="compositionally biased region" description="Acidic residues" evidence="1">
    <location>
        <begin position="546"/>
        <end position="555"/>
    </location>
</feature>
<sequence length="636" mass="70511">MEDKVSRSSMDSLSVADEYVVVTPSEEKAGSTNGALAAQQQEVTSVSSSGSGTDTGLRIAGNGNMDQLKHNLEEVLEEHLGGIAKTTRMVPPSIKLNLVSSGVGHQVDGPGNDDLGSPQSPQEKIDDIGDMVMSGHVDSASPKDEDSQEDPWVPRSNSGSNPSTPTAITPIDKVCTLFSRIFYLGASTVNAPKSEVEVTRNMHILKEQESDNAMEIVLSVPRTAEGSVRLMEVDGKSEIAHYRITRILFCCRGHANTSESDCFAFTCSHGSKDSQLFHSHVFRCEVVEAVQRILTCFGQAFHRVPKSPGMVDSVPGLPMSPRERILHLDIPVLVDIREDDSGKGNYSPVPRDKKCFKLRQGVKKEIGIIVQQGHHKMLIIERCFGVLICPGREVPDREMYLLDAVNMEKNYDARNYSVVCQWDPNLPELEVLNAESPPGLEKGMFMTIAVDLVILGIQEPVRFVIETKVRIFAASEKFWYNKITTKKPLQENFSLLLEEIETSLENDVAYRVLSLESDTQRERRHVPVRQSSLNQARTPDSMSSMLEEESDDDEPLQSGSGSVGKDCEESILLGWGELLAKWRVNLSVHPKQLKGYVRKSVPEALRGEIWQLLAGVHESENLLEDYRILITKVSND</sequence>
<dbReference type="EnsemblMetazoa" id="XM_030997855">
    <property type="protein sequence ID" value="XP_030853715"/>
    <property type="gene ID" value="LOC580884"/>
</dbReference>
<evidence type="ECO:0000256" key="1">
    <source>
        <dbReference type="SAM" id="MobiDB-lite"/>
    </source>
</evidence>
<dbReference type="PROSITE" id="PS01179">
    <property type="entry name" value="PID"/>
    <property type="match status" value="1"/>
</dbReference>
<dbReference type="InterPro" id="IPR022164">
    <property type="entry name" value="Kinesin-like"/>
</dbReference>
<feature type="region of interest" description="Disordered" evidence="1">
    <location>
        <begin position="522"/>
        <end position="564"/>
    </location>
</feature>
<keyword evidence="5" id="KW-1185">Reference proteome</keyword>
<feature type="compositionally biased region" description="Polar residues" evidence="1">
    <location>
        <begin position="155"/>
        <end position="167"/>
    </location>
</feature>
<dbReference type="RefSeq" id="XP_030853715.1">
    <property type="nucleotide sequence ID" value="XM_030997855.1"/>
</dbReference>
<dbReference type="Gene3D" id="1.10.10.750">
    <property type="entry name" value="Ypt/Rab-GAP domain of gyp1p, domain 1"/>
    <property type="match status" value="1"/>
</dbReference>
<evidence type="ECO:0000313" key="5">
    <source>
        <dbReference type="Proteomes" id="UP000007110"/>
    </source>
</evidence>
<dbReference type="GeneID" id="580884"/>
<dbReference type="Gene3D" id="2.30.29.30">
    <property type="entry name" value="Pleckstrin-homology domain (PH domain)/Phosphotyrosine-binding domain (PTB)"/>
    <property type="match status" value="1"/>
</dbReference>
<dbReference type="PANTHER" id="PTHR47219:SF9">
    <property type="entry name" value="GTPASE ACTIVATING PROTEIN AND CENTROSOME-ASSOCIATED, ISOFORM B"/>
    <property type="match status" value="1"/>
</dbReference>
<dbReference type="FunFam" id="2.30.29.30:FF:000125">
    <property type="entry name" value="Putative rab gtpase-activating protein 1"/>
    <property type="match status" value="1"/>
</dbReference>
<dbReference type="OMA" id="XSDNELS"/>
<dbReference type="SMART" id="SM00462">
    <property type="entry name" value="PTB"/>
    <property type="match status" value="1"/>
</dbReference>
<feature type="compositionally biased region" description="Polar residues" evidence="1">
    <location>
        <begin position="529"/>
        <end position="538"/>
    </location>
</feature>
<protein>
    <submittedName>
        <fullName evidence="4">Uncharacterized protein</fullName>
    </submittedName>
</protein>
<reference evidence="4" key="2">
    <citation type="submission" date="2021-01" db="UniProtKB">
        <authorList>
            <consortium name="EnsemblMetazoa"/>
        </authorList>
    </citation>
    <scope>IDENTIFICATION</scope>
</reference>
<dbReference type="SUPFAM" id="SSF50729">
    <property type="entry name" value="PH domain-like"/>
    <property type="match status" value="1"/>
</dbReference>
<evidence type="ECO:0000259" key="2">
    <source>
        <dbReference type="PROSITE" id="PS01179"/>
    </source>
</evidence>
<dbReference type="InParanoid" id="A0A7M7PMN3"/>
<dbReference type="Pfam" id="PF00640">
    <property type="entry name" value="PID"/>
    <property type="match status" value="1"/>
</dbReference>
<name>A0A7M7PMN3_STRPU</name>
<feature type="compositionally biased region" description="Low complexity" evidence="1">
    <location>
        <begin position="43"/>
        <end position="52"/>
    </location>
</feature>
<feature type="compositionally biased region" description="Polar residues" evidence="1">
    <location>
        <begin position="30"/>
        <end position="42"/>
    </location>
</feature>
<feature type="domain" description="PID" evidence="2">
    <location>
        <begin position="181"/>
        <end position="301"/>
    </location>
</feature>
<dbReference type="Pfam" id="PF12473">
    <property type="entry name" value="DUF3694"/>
    <property type="match status" value="1"/>
</dbReference>
<feature type="domain" description="Rab-GAP TBC" evidence="3">
    <location>
        <begin position="600"/>
        <end position="636"/>
    </location>
</feature>
<reference evidence="5" key="1">
    <citation type="submission" date="2015-02" db="EMBL/GenBank/DDBJ databases">
        <title>Genome sequencing for Strongylocentrotus purpuratus.</title>
        <authorList>
            <person name="Murali S."/>
            <person name="Liu Y."/>
            <person name="Vee V."/>
            <person name="English A."/>
            <person name="Wang M."/>
            <person name="Skinner E."/>
            <person name="Han Y."/>
            <person name="Muzny D.M."/>
            <person name="Worley K.C."/>
            <person name="Gibbs R.A."/>
        </authorList>
    </citation>
    <scope>NUCLEOTIDE SEQUENCE</scope>
</reference>
<evidence type="ECO:0000313" key="4">
    <source>
        <dbReference type="EnsemblMetazoa" id="XP_030853715"/>
    </source>
</evidence>